<dbReference type="GO" id="GO:0008927">
    <property type="term" value="F:mannonate dehydratase activity"/>
    <property type="evidence" value="ECO:0007669"/>
    <property type="project" value="UniProtKB-EC"/>
</dbReference>
<evidence type="ECO:0000256" key="9">
    <source>
        <dbReference type="ARBA" id="ARBA00023211"/>
    </source>
</evidence>
<evidence type="ECO:0000256" key="10">
    <source>
        <dbReference type="ARBA" id="ARBA00023239"/>
    </source>
</evidence>
<dbReference type="Gene3D" id="3.20.20.150">
    <property type="entry name" value="Divalent-metal-dependent TIM barrel enzymes"/>
    <property type="match status" value="1"/>
</dbReference>
<dbReference type="GO" id="GO:0030145">
    <property type="term" value="F:manganese ion binding"/>
    <property type="evidence" value="ECO:0007669"/>
    <property type="project" value="TreeGrafter"/>
</dbReference>
<dbReference type="GO" id="GO:0008198">
    <property type="term" value="F:ferrous iron binding"/>
    <property type="evidence" value="ECO:0007669"/>
    <property type="project" value="TreeGrafter"/>
</dbReference>
<dbReference type="GO" id="GO:0042840">
    <property type="term" value="P:D-glucuronate catabolic process"/>
    <property type="evidence" value="ECO:0007669"/>
    <property type="project" value="TreeGrafter"/>
</dbReference>
<dbReference type="EMBL" id="QMFB01000004">
    <property type="protein sequence ID" value="RAV21722.1"/>
    <property type="molecule type" value="Genomic_DNA"/>
</dbReference>
<comment type="function">
    <text evidence="4">Catalyzes the dehydration of D-mannonate.</text>
</comment>
<comment type="cofactor">
    <cofactor evidence="2">
        <name>Mn(2+)</name>
        <dbReference type="ChEBI" id="CHEBI:29035"/>
    </cofactor>
</comment>
<reference evidence="11 12" key="1">
    <citation type="journal article" date="2009" name="Int. J. Syst. Evol. Microbiol.">
        <title>Paenibacillus contaminans sp. nov., isolated from a contaminated laboratory plate.</title>
        <authorList>
            <person name="Chou J.H."/>
            <person name="Lee J.H."/>
            <person name="Lin M.C."/>
            <person name="Chang P.S."/>
            <person name="Arun A.B."/>
            <person name="Young C.C."/>
            <person name="Chen W.M."/>
        </authorList>
    </citation>
    <scope>NUCLEOTIDE SEQUENCE [LARGE SCALE GENOMIC DNA]</scope>
    <source>
        <strain evidence="11 12">CKOBP-6</strain>
    </source>
</reference>
<protein>
    <recommendedName>
        <fullName evidence="7">mannonate dehydratase</fullName>
        <ecNumber evidence="7">4.2.1.8</ecNumber>
    </recommendedName>
</protein>
<accession>A0A329MQ65</accession>
<comment type="catalytic activity">
    <reaction evidence="1">
        <text>D-mannonate = 2-dehydro-3-deoxy-D-gluconate + H2O</text>
        <dbReference type="Rhea" id="RHEA:20097"/>
        <dbReference type="ChEBI" id="CHEBI:15377"/>
        <dbReference type="ChEBI" id="CHEBI:17767"/>
        <dbReference type="ChEBI" id="CHEBI:57990"/>
        <dbReference type="EC" id="4.2.1.8"/>
    </reaction>
</comment>
<dbReference type="Pfam" id="PF03786">
    <property type="entry name" value="UxuA"/>
    <property type="match status" value="1"/>
</dbReference>
<evidence type="ECO:0000256" key="1">
    <source>
        <dbReference type="ARBA" id="ARBA00001794"/>
    </source>
</evidence>
<organism evidence="11 12">
    <name type="scientific">Paenibacillus contaminans</name>
    <dbReference type="NCBI Taxonomy" id="450362"/>
    <lineage>
        <taxon>Bacteria</taxon>
        <taxon>Bacillati</taxon>
        <taxon>Bacillota</taxon>
        <taxon>Bacilli</taxon>
        <taxon>Bacillales</taxon>
        <taxon>Paenibacillaceae</taxon>
        <taxon>Paenibacillus</taxon>
    </lineage>
</organism>
<keyword evidence="9" id="KW-0464">Manganese</keyword>
<dbReference type="OrthoDB" id="9780250at2"/>
<evidence type="ECO:0000313" key="11">
    <source>
        <dbReference type="EMBL" id="RAV21722.1"/>
    </source>
</evidence>
<dbReference type="PANTHER" id="PTHR30387">
    <property type="entry name" value="MANNONATE DEHYDRATASE"/>
    <property type="match status" value="1"/>
</dbReference>
<evidence type="ECO:0000256" key="5">
    <source>
        <dbReference type="ARBA" id="ARBA00004892"/>
    </source>
</evidence>
<gene>
    <name evidence="11" type="ORF">DQG23_10240</name>
</gene>
<evidence type="ECO:0000256" key="6">
    <source>
        <dbReference type="ARBA" id="ARBA00007389"/>
    </source>
</evidence>
<keyword evidence="10" id="KW-0456">Lyase</keyword>
<comment type="cofactor">
    <cofactor evidence="3">
        <name>Fe(2+)</name>
        <dbReference type="ChEBI" id="CHEBI:29033"/>
    </cofactor>
</comment>
<evidence type="ECO:0000256" key="8">
    <source>
        <dbReference type="ARBA" id="ARBA00023004"/>
    </source>
</evidence>
<evidence type="ECO:0000256" key="4">
    <source>
        <dbReference type="ARBA" id="ARBA00002713"/>
    </source>
</evidence>
<sequence length="348" mass="38632">MRSGLRVALGQFSELTDEKAKFAKQLGFDSIQLNTPALPGVGCWSYEDLLALRLRCESYGLKLEAIENVPVHFLHKVMLGLDGRDEQIRNYQQIIRNMGKAGIPILGHHFMADGTWRTSYSVPLRGGARGMGFDLGLVSVDISQRDGNLVIKRDPVHSAFLREHVKRTVTHEEMWSNYEYFIRAVVPVAEEAGVKLALHPDDPPVPMVGGIARLFYGIDDLKRAMDIADSEAWGLDLCLGTSSSMAGGAETVASMIDTFGPAGKILYVHFRDVVGTVPSFYECFLGDGNFNPAEMLLRLKKSGFNGFMIDDHVPWTDYDDEWGHRSHAHQSGYLQGMIDALDLVEKIG</sequence>
<dbReference type="Proteomes" id="UP000250369">
    <property type="component" value="Unassembled WGS sequence"/>
</dbReference>
<dbReference type="InterPro" id="IPR004628">
    <property type="entry name" value="Man_deHydtase"/>
</dbReference>
<comment type="similarity">
    <text evidence="6">Belongs to the mannonate dehydratase family.</text>
</comment>
<dbReference type="AlphaFoldDB" id="A0A329MQ65"/>
<evidence type="ECO:0000256" key="3">
    <source>
        <dbReference type="ARBA" id="ARBA00001954"/>
    </source>
</evidence>
<dbReference type="EC" id="4.2.1.8" evidence="7"/>
<dbReference type="RefSeq" id="WP_113030814.1">
    <property type="nucleotide sequence ID" value="NZ_QMFB01000004.1"/>
</dbReference>
<comment type="caution">
    <text evidence="11">The sequence shown here is derived from an EMBL/GenBank/DDBJ whole genome shotgun (WGS) entry which is preliminary data.</text>
</comment>
<name>A0A329MQ65_9BACL</name>
<proteinExistence type="inferred from homology"/>
<dbReference type="PANTHER" id="PTHR30387:SF2">
    <property type="entry name" value="MANNONATE DEHYDRATASE"/>
    <property type="match status" value="1"/>
</dbReference>
<evidence type="ECO:0000256" key="2">
    <source>
        <dbReference type="ARBA" id="ARBA00001936"/>
    </source>
</evidence>
<keyword evidence="8" id="KW-0408">Iron</keyword>
<evidence type="ECO:0000313" key="12">
    <source>
        <dbReference type="Proteomes" id="UP000250369"/>
    </source>
</evidence>
<comment type="pathway">
    <text evidence="5">Carbohydrate metabolism; pentose and glucuronate interconversion.</text>
</comment>
<evidence type="ECO:0000256" key="7">
    <source>
        <dbReference type="ARBA" id="ARBA00012927"/>
    </source>
</evidence>
<keyword evidence="12" id="KW-1185">Reference proteome</keyword>
<dbReference type="UniPathway" id="UPA00246"/>
<dbReference type="SUPFAM" id="SSF51658">
    <property type="entry name" value="Xylose isomerase-like"/>
    <property type="match status" value="1"/>
</dbReference>
<dbReference type="InterPro" id="IPR036237">
    <property type="entry name" value="Xyl_isomerase-like_sf"/>
</dbReference>